<reference evidence="1" key="1">
    <citation type="submission" date="2021-03" db="EMBL/GenBank/DDBJ databases">
        <title>Fibrella sp. HMF5335 genome sequencing and assembly.</title>
        <authorList>
            <person name="Kang H."/>
            <person name="Kim H."/>
            <person name="Bae S."/>
            <person name="Joh K."/>
        </authorList>
    </citation>
    <scope>NUCLEOTIDE SEQUENCE</scope>
    <source>
        <strain evidence="1">HMF5335</strain>
    </source>
</reference>
<evidence type="ECO:0000313" key="2">
    <source>
        <dbReference type="Proteomes" id="UP000664034"/>
    </source>
</evidence>
<name>A0A939GNS9_9BACT</name>
<dbReference type="PROSITE" id="PS51257">
    <property type="entry name" value="PROKAR_LIPOPROTEIN"/>
    <property type="match status" value="1"/>
</dbReference>
<proteinExistence type="predicted"/>
<dbReference type="RefSeq" id="WP_207367389.1">
    <property type="nucleotide sequence ID" value="NZ_JAFMYV010000018.1"/>
</dbReference>
<evidence type="ECO:0008006" key="3">
    <source>
        <dbReference type="Google" id="ProtNLM"/>
    </source>
</evidence>
<gene>
    <name evidence="1" type="ORF">J2I47_25150</name>
</gene>
<dbReference type="Proteomes" id="UP000664034">
    <property type="component" value="Unassembled WGS sequence"/>
</dbReference>
<dbReference type="AlphaFoldDB" id="A0A939GNS9"/>
<evidence type="ECO:0000313" key="1">
    <source>
        <dbReference type="EMBL" id="MBO0939857.1"/>
    </source>
</evidence>
<sequence>MDRLIFYALLFTAGLSACSSGKTAYRRGDYAEAVQKASTRLAQKKGWSNRGHELAMLVLQRAFVQGYNKHQEAIRRLTNAARPYRWEAIFTEYKTLQTMTDEAHRTLAIRQAAGTEPTWLAPYPTGYESQLAETRTLAAAERYALAEAAFAHRETDRYAAREAYEQYGQALNWEPNYLDATQKRLTVAPFAMLRVLVEPPTQTRELDPADTHELGQAVFAHLARNSTPAPFVHLYQPDQTEVDSDGEYRLFDGQPIAETVQYLVDRYVPYDERLTTTTQAVESNSLYKVGEKRINDSTVVDIMEKVKGVITLHTHHIEARMVVQLRAIDTQTDKVIWTDTDYITRDWTGTWETFTGDDRALNGHTLLTLTGTPPSARRLFFDLVSSAGGSVVSTVRKQYKKR</sequence>
<protein>
    <recommendedName>
        <fullName evidence="3">Lipoprotein</fullName>
    </recommendedName>
</protein>
<dbReference type="EMBL" id="JAFMYV010000018">
    <property type="protein sequence ID" value="MBO0939857.1"/>
    <property type="molecule type" value="Genomic_DNA"/>
</dbReference>
<accession>A0A939GNS9</accession>
<keyword evidence="2" id="KW-1185">Reference proteome</keyword>
<organism evidence="1 2">
    <name type="scientific">Fibrella rubiginis</name>
    <dbReference type="NCBI Taxonomy" id="2817060"/>
    <lineage>
        <taxon>Bacteria</taxon>
        <taxon>Pseudomonadati</taxon>
        <taxon>Bacteroidota</taxon>
        <taxon>Cytophagia</taxon>
        <taxon>Cytophagales</taxon>
        <taxon>Spirosomataceae</taxon>
        <taxon>Fibrella</taxon>
    </lineage>
</organism>
<comment type="caution">
    <text evidence="1">The sequence shown here is derived from an EMBL/GenBank/DDBJ whole genome shotgun (WGS) entry which is preliminary data.</text>
</comment>